<feature type="compositionally biased region" description="Basic and acidic residues" evidence="1">
    <location>
        <begin position="149"/>
        <end position="172"/>
    </location>
</feature>
<reference evidence="2" key="1">
    <citation type="journal article" date="2015" name="Nature">
        <title>Complex archaea that bridge the gap between prokaryotes and eukaryotes.</title>
        <authorList>
            <person name="Spang A."/>
            <person name="Saw J.H."/>
            <person name="Jorgensen S.L."/>
            <person name="Zaremba-Niedzwiedzka K."/>
            <person name="Martijn J."/>
            <person name="Lind A.E."/>
            <person name="van Eijk R."/>
            <person name="Schleper C."/>
            <person name="Guy L."/>
            <person name="Ettema T.J."/>
        </authorList>
    </citation>
    <scope>NUCLEOTIDE SEQUENCE</scope>
</reference>
<protein>
    <submittedName>
        <fullName evidence="2">Uncharacterized protein</fullName>
    </submittedName>
</protein>
<name>A0A0F9FNC3_9ZZZZ</name>
<feature type="region of interest" description="Disordered" evidence="1">
    <location>
        <begin position="144"/>
        <end position="172"/>
    </location>
</feature>
<sequence length="302" mass="32606">MSEEENGKKRRIVDLDVNEVSLVDRPAIRRKFVVIKRLEGEMGAFEMDPEVVEKNDTSTVLDWLQKATDADDAPKEALAKVIELLQAVEKAEPVKPEEDTEKALPAGLKEAITAVVAWMKKMSKGPGAPTEAIGRVATFLGKVGGGEYPESKPADKVEPKPEPEEPKEKSDDNLIVVKGDGTMVINPGVTKGRKAFTAERTDAIKASLIQLAGVLGEADGEALKAVVAAIKELPEGKVPDSAVRPVAPVQKSEADTKVLEALTDIKKRLDDIEKTRTPSKGGTPEVSEEVVEKKEGFWNGLL</sequence>
<evidence type="ECO:0000256" key="1">
    <source>
        <dbReference type="SAM" id="MobiDB-lite"/>
    </source>
</evidence>
<organism evidence="2">
    <name type="scientific">marine sediment metagenome</name>
    <dbReference type="NCBI Taxonomy" id="412755"/>
    <lineage>
        <taxon>unclassified sequences</taxon>
        <taxon>metagenomes</taxon>
        <taxon>ecological metagenomes</taxon>
    </lineage>
</organism>
<accession>A0A0F9FNC3</accession>
<comment type="caution">
    <text evidence="2">The sequence shown here is derived from an EMBL/GenBank/DDBJ whole genome shotgun (WGS) entry which is preliminary data.</text>
</comment>
<evidence type="ECO:0000313" key="2">
    <source>
        <dbReference type="EMBL" id="KKL87738.1"/>
    </source>
</evidence>
<dbReference type="AlphaFoldDB" id="A0A0F9FNC3"/>
<dbReference type="EMBL" id="LAZR01020753">
    <property type="protein sequence ID" value="KKL87738.1"/>
    <property type="molecule type" value="Genomic_DNA"/>
</dbReference>
<proteinExistence type="predicted"/>
<gene>
    <name evidence="2" type="ORF">LCGC14_1931710</name>
</gene>